<evidence type="ECO:0000313" key="3">
    <source>
        <dbReference type="Proteomes" id="UP000222542"/>
    </source>
</evidence>
<dbReference type="AlphaFoldDB" id="A0A2G2XV76"/>
<accession>A0A2G2XV76</accession>
<proteinExistence type="predicted"/>
<reference evidence="2 3" key="1">
    <citation type="journal article" date="2014" name="Nat. Genet.">
        <title>Genome sequence of the hot pepper provides insights into the evolution of pungency in Capsicum species.</title>
        <authorList>
            <person name="Kim S."/>
            <person name="Park M."/>
            <person name="Yeom S.I."/>
            <person name="Kim Y.M."/>
            <person name="Lee J.M."/>
            <person name="Lee H.A."/>
            <person name="Seo E."/>
            <person name="Choi J."/>
            <person name="Cheong K."/>
            <person name="Kim K.T."/>
            <person name="Jung K."/>
            <person name="Lee G.W."/>
            <person name="Oh S.K."/>
            <person name="Bae C."/>
            <person name="Kim S.B."/>
            <person name="Lee H.Y."/>
            <person name="Kim S.Y."/>
            <person name="Kim M.S."/>
            <person name="Kang B.C."/>
            <person name="Jo Y.D."/>
            <person name="Yang H.B."/>
            <person name="Jeong H.J."/>
            <person name="Kang W.H."/>
            <person name="Kwon J.K."/>
            <person name="Shin C."/>
            <person name="Lim J.Y."/>
            <person name="Park J.H."/>
            <person name="Huh J.H."/>
            <person name="Kim J.S."/>
            <person name="Kim B.D."/>
            <person name="Cohen O."/>
            <person name="Paran I."/>
            <person name="Suh M.C."/>
            <person name="Lee S.B."/>
            <person name="Kim Y.K."/>
            <person name="Shin Y."/>
            <person name="Noh S.J."/>
            <person name="Park J."/>
            <person name="Seo Y.S."/>
            <person name="Kwon S.Y."/>
            <person name="Kim H.A."/>
            <person name="Park J.M."/>
            <person name="Kim H.J."/>
            <person name="Choi S.B."/>
            <person name="Bosland P.W."/>
            <person name="Reeves G."/>
            <person name="Jo S.H."/>
            <person name="Lee B.W."/>
            <person name="Cho H.T."/>
            <person name="Choi H.S."/>
            <person name="Lee M.S."/>
            <person name="Yu Y."/>
            <person name="Do Choi Y."/>
            <person name="Park B.S."/>
            <person name="van Deynze A."/>
            <person name="Ashrafi H."/>
            <person name="Hill T."/>
            <person name="Kim W.T."/>
            <person name="Pai H.S."/>
            <person name="Ahn H.K."/>
            <person name="Yeam I."/>
            <person name="Giovannoni J.J."/>
            <person name="Rose J.K."/>
            <person name="Sorensen I."/>
            <person name="Lee S.J."/>
            <person name="Kim R.W."/>
            <person name="Choi I.Y."/>
            <person name="Choi B.S."/>
            <person name="Lim J.S."/>
            <person name="Lee Y.H."/>
            <person name="Choi D."/>
        </authorList>
    </citation>
    <scope>NUCLEOTIDE SEQUENCE [LARGE SCALE GENOMIC DNA]</scope>
    <source>
        <strain evidence="3">cv. CM334</strain>
    </source>
</reference>
<keyword evidence="3" id="KW-1185">Reference proteome</keyword>
<feature type="compositionally biased region" description="Basic and acidic residues" evidence="1">
    <location>
        <begin position="164"/>
        <end position="174"/>
    </location>
</feature>
<protein>
    <submittedName>
        <fullName evidence="2">Uncharacterized protein</fullName>
    </submittedName>
</protein>
<name>A0A2G2XV76_CAPAN</name>
<dbReference type="Proteomes" id="UP000222542">
    <property type="component" value="Unassembled WGS sequence"/>
</dbReference>
<dbReference type="PANTHER" id="PTHR33022:SF13">
    <property type="entry name" value="UBIQUITIN-LIKE PROTEASE FAMILY PROFILE DOMAIN-CONTAINING PROTEIN"/>
    <property type="match status" value="1"/>
</dbReference>
<evidence type="ECO:0000313" key="2">
    <source>
        <dbReference type="EMBL" id="PHT61383.1"/>
    </source>
</evidence>
<dbReference type="EMBL" id="AYRZ02000168">
    <property type="protein sequence ID" value="PHT61383.1"/>
    <property type="molecule type" value="Genomic_DNA"/>
</dbReference>
<comment type="caution">
    <text evidence="2">The sequence shown here is derived from an EMBL/GenBank/DDBJ whole genome shotgun (WGS) entry which is preliminary data.</text>
</comment>
<feature type="region of interest" description="Disordered" evidence="1">
    <location>
        <begin position="146"/>
        <end position="174"/>
    </location>
</feature>
<reference evidence="2 3" key="2">
    <citation type="journal article" date="2017" name="Genome Biol.">
        <title>New reference genome sequences of hot pepper reveal the massive evolution of plant disease-resistance genes by retroduplication.</title>
        <authorList>
            <person name="Kim S."/>
            <person name="Park J."/>
            <person name="Yeom S.I."/>
            <person name="Kim Y.M."/>
            <person name="Seo E."/>
            <person name="Kim K.T."/>
            <person name="Kim M.S."/>
            <person name="Lee J.M."/>
            <person name="Cheong K."/>
            <person name="Shin H.S."/>
            <person name="Kim S.B."/>
            <person name="Han K."/>
            <person name="Lee J."/>
            <person name="Park M."/>
            <person name="Lee H.A."/>
            <person name="Lee H.Y."/>
            <person name="Lee Y."/>
            <person name="Oh S."/>
            <person name="Lee J.H."/>
            <person name="Choi E."/>
            <person name="Choi E."/>
            <person name="Lee S.E."/>
            <person name="Jeon J."/>
            <person name="Kim H."/>
            <person name="Choi G."/>
            <person name="Song H."/>
            <person name="Lee J."/>
            <person name="Lee S.C."/>
            <person name="Kwon J.K."/>
            <person name="Lee H.Y."/>
            <person name="Koo N."/>
            <person name="Hong Y."/>
            <person name="Kim R.W."/>
            <person name="Kang W.H."/>
            <person name="Huh J.H."/>
            <person name="Kang B.C."/>
            <person name="Yang T.J."/>
            <person name="Lee Y.H."/>
            <person name="Bennetzen J.L."/>
            <person name="Choi D."/>
        </authorList>
    </citation>
    <scope>NUCLEOTIDE SEQUENCE [LARGE SCALE GENOMIC DNA]</scope>
    <source>
        <strain evidence="3">cv. CM334</strain>
    </source>
</reference>
<evidence type="ECO:0000256" key="1">
    <source>
        <dbReference type="SAM" id="MobiDB-lite"/>
    </source>
</evidence>
<organism evidence="2 3">
    <name type="scientific">Capsicum annuum</name>
    <name type="common">Capsicum pepper</name>
    <dbReference type="NCBI Taxonomy" id="4072"/>
    <lineage>
        <taxon>Eukaryota</taxon>
        <taxon>Viridiplantae</taxon>
        <taxon>Streptophyta</taxon>
        <taxon>Embryophyta</taxon>
        <taxon>Tracheophyta</taxon>
        <taxon>Spermatophyta</taxon>
        <taxon>Magnoliopsida</taxon>
        <taxon>eudicotyledons</taxon>
        <taxon>Gunneridae</taxon>
        <taxon>Pentapetalae</taxon>
        <taxon>asterids</taxon>
        <taxon>lamiids</taxon>
        <taxon>Solanales</taxon>
        <taxon>Solanaceae</taxon>
        <taxon>Solanoideae</taxon>
        <taxon>Capsiceae</taxon>
        <taxon>Capsicum</taxon>
    </lineage>
</organism>
<sequence>MPLSLSCTDVQCARATKEQHKLKKVDVTATVEEHNMTVDNPSTVAKDEKNVEPVSLGERKNYSFEGFNISDEAPKNLTQLINDYSEWITDGLLKHHAGRDWGPFVATYVEYLSNGLQVPNDGLDAGLLCKIYAALLWKYGEAKAQKPYATDVKDPRRPKPNSKALDEEQLVHID</sequence>
<dbReference type="PANTHER" id="PTHR33022">
    <property type="entry name" value="DUF1985 DOMAIN-CONTAINING PROTEIN"/>
    <property type="match status" value="1"/>
</dbReference>
<gene>
    <name evidence="2" type="ORF">T459_34770</name>
</gene>
<dbReference type="Gramene" id="PHT61383">
    <property type="protein sequence ID" value="PHT61383"/>
    <property type="gene ID" value="T459_34770"/>
</dbReference>